<dbReference type="InterPro" id="IPR013154">
    <property type="entry name" value="ADH-like_N"/>
</dbReference>
<dbReference type="GO" id="GO:0016491">
    <property type="term" value="F:oxidoreductase activity"/>
    <property type="evidence" value="ECO:0007669"/>
    <property type="project" value="UniProtKB-KW"/>
</dbReference>
<evidence type="ECO:0000259" key="2">
    <source>
        <dbReference type="SMART" id="SM00829"/>
    </source>
</evidence>
<dbReference type="AlphaFoldDB" id="A0A317CHL1"/>
<protein>
    <submittedName>
        <fullName evidence="3">NADPH:quinone reductase</fullName>
    </submittedName>
</protein>
<dbReference type="Pfam" id="PF08240">
    <property type="entry name" value="ADH_N"/>
    <property type="match status" value="1"/>
</dbReference>
<dbReference type="InterPro" id="IPR020843">
    <property type="entry name" value="ER"/>
</dbReference>
<dbReference type="EMBL" id="QGKL01000019">
    <property type="protein sequence ID" value="PWQ97621.1"/>
    <property type="molecule type" value="Genomic_DNA"/>
</dbReference>
<dbReference type="Proteomes" id="UP000245506">
    <property type="component" value="Unassembled WGS sequence"/>
</dbReference>
<dbReference type="OrthoDB" id="9787435at2"/>
<dbReference type="PANTHER" id="PTHR11695:SF294">
    <property type="entry name" value="RETICULON-4-INTERACTING PROTEIN 1, MITOCHONDRIAL"/>
    <property type="match status" value="1"/>
</dbReference>
<dbReference type="InterPro" id="IPR050700">
    <property type="entry name" value="YIM1/Zinc_Alcohol_DH_Fams"/>
</dbReference>
<name>A0A317CHL1_9GAMM</name>
<keyword evidence="1" id="KW-0560">Oxidoreductase</keyword>
<dbReference type="SUPFAM" id="SSF51735">
    <property type="entry name" value="NAD(P)-binding Rossmann-fold domains"/>
    <property type="match status" value="1"/>
</dbReference>
<dbReference type="Gene3D" id="3.90.180.10">
    <property type="entry name" value="Medium-chain alcohol dehydrogenases, catalytic domain"/>
    <property type="match status" value="1"/>
</dbReference>
<proteinExistence type="predicted"/>
<dbReference type="InterPro" id="IPR036291">
    <property type="entry name" value="NAD(P)-bd_dom_sf"/>
</dbReference>
<reference evidence="3 4" key="1">
    <citation type="submission" date="2018-05" db="EMBL/GenBank/DDBJ databases">
        <title>Leucothrix arctica sp. nov., isolated from Arctic seawater.</title>
        <authorList>
            <person name="Choi A."/>
            <person name="Baek K."/>
        </authorList>
    </citation>
    <scope>NUCLEOTIDE SEQUENCE [LARGE SCALE GENOMIC DNA]</scope>
    <source>
        <strain evidence="3 4">IMCC9719</strain>
    </source>
</reference>
<keyword evidence="4" id="KW-1185">Reference proteome</keyword>
<evidence type="ECO:0000256" key="1">
    <source>
        <dbReference type="ARBA" id="ARBA00023002"/>
    </source>
</evidence>
<evidence type="ECO:0000313" key="4">
    <source>
        <dbReference type="Proteomes" id="UP000245506"/>
    </source>
</evidence>
<dbReference type="PANTHER" id="PTHR11695">
    <property type="entry name" value="ALCOHOL DEHYDROGENASE RELATED"/>
    <property type="match status" value="1"/>
</dbReference>
<dbReference type="Pfam" id="PF13602">
    <property type="entry name" value="ADH_zinc_N_2"/>
    <property type="match status" value="1"/>
</dbReference>
<dbReference type="CDD" id="cd05289">
    <property type="entry name" value="MDR_like_2"/>
    <property type="match status" value="1"/>
</dbReference>
<feature type="domain" description="Enoyl reductase (ER)" evidence="2">
    <location>
        <begin position="18"/>
        <end position="313"/>
    </location>
</feature>
<gene>
    <name evidence="3" type="ORF">DKT75_06735</name>
</gene>
<dbReference type="PROSITE" id="PS01162">
    <property type="entry name" value="QOR_ZETA_CRYSTAL"/>
    <property type="match status" value="1"/>
</dbReference>
<evidence type="ECO:0000313" key="3">
    <source>
        <dbReference type="EMBL" id="PWQ97621.1"/>
    </source>
</evidence>
<dbReference type="GO" id="GO:0008270">
    <property type="term" value="F:zinc ion binding"/>
    <property type="evidence" value="ECO:0007669"/>
    <property type="project" value="InterPro"/>
</dbReference>
<dbReference type="RefSeq" id="WP_109822663.1">
    <property type="nucleotide sequence ID" value="NZ_QGKL01000019.1"/>
</dbReference>
<dbReference type="Gene3D" id="3.40.50.720">
    <property type="entry name" value="NAD(P)-binding Rossmann-like Domain"/>
    <property type="match status" value="1"/>
</dbReference>
<organism evidence="3 4">
    <name type="scientific">Leucothrix arctica</name>
    <dbReference type="NCBI Taxonomy" id="1481894"/>
    <lineage>
        <taxon>Bacteria</taxon>
        <taxon>Pseudomonadati</taxon>
        <taxon>Pseudomonadota</taxon>
        <taxon>Gammaproteobacteria</taxon>
        <taxon>Thiotrichales</taxon>
        <taxon>Thiotrichaceae</taxon>
        <taxon>Leucothrix</taxon>
    </lineage>
</organism>
<dbReference type="InterPro" id="IPR011032">
    <property type="entry name" value="GroES-like_sf"/>
</dbReference>
<dbReference type="InterPro" id="IPR002364">
    <property type="entry name" value="Quin_OxRdtase/zeta-crystal_CS"/>
</dbReference>
<comment type="caution">
    <text evidence="3">The sequence shown here is derived from an EMBL/GenBank/DDBJ whole genome shotgun (WGS) entry which is preliminary data.</text>
</comment>
<dbReference type="SUPFAM" id="SSF50129">
    <property type="entry name" value="GroES-like"/>
    <property type="match status" value="1"/>
</dbReference>
<accession>A0A317CHL1</accession>
<dbReference type="SMART" id="SM00829">
    <property type="entry name" value="PKS_ER"/>
    <property type="match status" value="1"/>
</dbReference>
<sequence length="316" mass="34006">MSNNSQQTMQAIQINEYGDSSVLELANAPIPTLESNDVLIKVHASSINPVDWKIREGYLASMIPYEFPVTLGWDVAGEITELGADVTGWSIGDQVYSRPDIGRNGTFAEFVAVHADEIALKPKTLDMNHAAAVPLAALTAWQSLYDFADVKAGERVLIQAGAGGVGSFAIQLAKVRGAHVISTCSTKNVEFLKSLGADEVIDYTKQDFSELRDIDVVFDTLGGEELSKSWQTMKEGSRLVSIVEPPSDEEAAKHGVKVGFVFIQPDGAQLKELATLIDDGKVTVTVDSVFPLKDVAAAQDKSATNRAKGKIVIQVI</sequence>